<gene>
    <name evidence="2" type="ORF">PG999_005829</name>
</gene>
<keyword evidence="3" id="KW-1185">Reference proteome</keyword>
<feature type="compositionally biased region" description="Basic and acidic residues" evidence="1">
    <location>
        <begin position="15"/>
        <end position="30"/>
    </location>
</feature>
<dbReference type="AlphaFoldDB" id="A0AAW0QPP6"/>
<evidence type="ECO:0000313" key="3">
    <source>
        <dbReference type="Proteomes" id="UP001392437"/>
    </source>
</evidence>
<comment type="caution">
    <text evidence="2">The sequence shown here is derived from an EMBL/GenBank/DDBJ whole genome shotgun (WGS) entry which is preliminary data.</text>
</comment>
<name>A0AAW0QPP6_9PEZI</name>
<sequence>MSTPDDAGKVSKASQDGKDGKDPWSKENKNKFQKAYRNCKKEWGLARLTKSKIERRKKEKAGIFW</sequence>
<dbReference type="EMBL" id="JAQQWP010000006">
    <property type="protein sequence ID" value="KAK8113760.1"/>
    <property type="molecule type" value="Genomic_DNA"/>
</dbReference>
<evidence type="ECO:0000256" key="1">
    <source>
        <dbReference type="SAM" id="MobiDB-lite"/>
    </source>
</evidence>
<organism evidence="2 3">
    <name type="scientific">Apiospora kogelbergensis</name>
    <dbReference type="NCBI Taxonomy" id="1337665"/>
    <lineage>
        <taxon>Eukaryota</taxon>
        <taxon>Fungi</taxon>
        <taxon>Dikarya</taxon>
        <taxon>Ascomycota</taxon>
        <taxon>Pezizomycotina</taxon>
        <taxon>Sordariomycetes</taxon>
        <taxon>Xylariomycetidae</taxon>
        <taxon>Amphisphaeriales</taxon>
        <taxon>Apiosporaceae</taxon>
        <taxon>Apiospora</taxon>
    </lineage>
</organism>
<evidence type="ECO:0000313" key="2">
    <source>
        <dbReference type="EMBL" id="KAK8113760.1"/>
    </source>
</evidence>
<feature type="region of interest" description="Disordered" evidence="1">
    <location>
        <begin position="1"/>
        <end position="32"/>
    </location>
</feature>
<reference evidence="2 3" key="1">
    <citation type="submission" date="2023-01" db="EMBL/GenBank/DDBJ databases">
        <title>Analysis of 21 Apiospora genomes using comparative genomics revels a genus with tremendous synthesis potential of carbohydrate active enzymes and secondary metabolites.</title>
        <authorList>
            <person name="Sorensen T."/>
        </authorList>
    </citation>
    <scope>NUCLEOTIDE SEQUENCE [LARGE SCALE GENOMIC DNA]</scope>
    <source>
        <strain evidence="2 3">CBS 117206</strain>
    </source>
</reference>
<accession>A0AAW0QPP6</accession>
<dbReference type="Proteomes" id="UP001392437">
    <property type="component" value="Unassembled WGS sequence"/>
</dbReference>
<protein>
    <submittedName>
        <fullName evidence="2">Uncharacterized protein</fullName>
    </submittedName>
</protein>
<proteinExistence type="predicted"/>